<dbReference type="Proteomes" id="UP000247591">
    <property type="component" value="Unassembled WGS sequence"/>
</dbReference>
<dbReference type="AlphaFoldDB" id="A0A318RUZ0"/>
<reference evidence="2 3" key="1">
    <citation type="submission" date="2018-06" db="EMBL/GenBank/DDBJ databases">
        <title>Genomic Encyclopedia of Type Strains, Phase IV (KMG-IV): sequencing the most valuable type-strain genomes for metagenomic binning, comparative biology and taxonomic classification.</title>
        <authorList>
            <person name="Goeker M."/>
        </authorList>
    </citation>
    <scope>NUCLEOTIDE SEQUENCE [LARGE SCALE GENOMIC DNA]</scope>
    <source>
        <strain evidence="2 3">DSM 45521</strain>
    </source>
</reference>
<evidence type="ECO:0000313" key="3">
    <source>
        <dbReference type="Proteomes" id="UP000247591"/>
    </source>
</evidence>
<name>A0A318RUZ0_WILLI</name>
<keyword evidence="3" id="KW-1185">Reference proteome</keyword>
<dbReference type="SUPFAM" id="SSF52266">
    <property type="entry name" value="SGNH hydrolase"/>
    <property type="match status" value="1"/>
</dbReference>
<dbReference type="PANTHER" id="PTHR30383">
    <property type="entry name" value="THIOESTERASE 1/PROTEASE 1/LYSOPHOSPHOLIPASE L1"/>
    <property type="match status" value="1"/>
</dbReference>
<organism evidence="2 3">
    <name type="scientific">Williamsia limnetica</name>
    <dbReference type="NCBI Taxonomy" id="882452"/>
    <lineage>
        <taxon>Bacteria</taxon>
        <taxon>Bacillati</taxon>
        <taxon>Actinomycetota</taxon>
        <taxon>Actinomycetes</taxon>
        <taxon>Mycobacteriales</taxon>
        <taxon>Nocardiaceae</taxon>
        <taxon>Williamsia</taxon>
    </lineage>
</organism>
<comment type="caution">
    <text evidence="2">The sequence shown here is derived from an EMBL/GenBank/DDBJ whole genome shotgun (WGS) entry which is preliminary data.</text>
</comment>
<accession>A0A318RUZ0</accession>
<protein>
    <submittedName>
        <fullName evidence="2">Lysophospholipase L1-like esterase</fullName>
    </submittedName>
</protein>
<dbReference type="Pfam" id="PF13472">
    <property type="entry name" value="Lipase_GDSL_2"/>
    <property type="match status" value="1"/>
</dbReference>
<dbReference type="InterPro" id="IPR013830">
    <property type="entry name" value="SGNH_hydro"/>
</dbReference>
<dbReference type="InterPro" id="IPR036514">
    <property type="entry name" value="SGNH_hydro_sf"/>
</dbReference>
<evidence type="ECO:0000313" key="2">
    <source>
        <dbReference type="EMBL" id="PYE20190.1"/>
    </source>
</evidence>
<dbReference type="InterPro" id="IPR051532">
    <property type="entry name" value="Ester_Hydrolysis_Enzymes"/>
</dbReference>
<dbReference type="CDD" id="cd00229">
    <property type="entry name" value="SGNH_hydrolase"/>
    <property type="match status" value="1"/>
</dbReference>
<dbReference type="Gene3D" id="3.40.50.1110">
    <property type="entry name" value="SGNH hydrolase"/>
    <property type="match status" value="1"/>
</dbReference>
<gene>
    <name evidence="2" type="ORF">DFR67_102328</name>
</gene>
<proteinExistence type="predicted"/>
<feature type="domain" description="SGNH hydrolase-type esterase" evidence="1">
    <location>
        <begin position="58"/>
        <end position="229"/>
    </location>
</feature>
<sequence>MGVFVAAILAIALIAGFAWDRQRTSEMNGHEATPVHSSIADAADYPTLQIPDDPKVLFLGDSITDGSAATKKSALGFAPRLAALQGWDDYRVNGVGKSGFLSPGISEAAHRNYRDRLQEVYFTKSYSPNVIIFQAGANDADFAVSDVQAKVVETVEVARKYWPGVQIALVGPIGGAGLLSDVNRAYSRGAYEAKIPYVDALDNPIIELDERAELISDDGWHPNDAGHARIAEQLHKRLAAFSPADK</sequence>
<evidence type="ECO:0000259" key="1">
    <source>
        <dbReference type="Pfam" id="PF13472"/>
    </source>
</evidence>
<dbReference type="EMBL" id="QJSP01000002">
    <property type="protein sequence ID" value="PYE20190.1"/>
    <property type="molecule type" value="Genomic_DNA"/>
</dbReference>